<dbReference type="Gene3D" id="1.10.1020.10">
    <property type="entry name" value="Adenine-specific Methyltransferase, Domain 2"/>
    <property type="match status" value="1"/>
</dbReference>
<keyword evidence="10" id="KW-1185">Reference proteome</keyword>
<dbReference type="GO" id="GO:0009307">
    <property type="term" value="P:DNA restriction-modification system"/>
    <property type="evidence" value="ECO:0007669"/>
    <property type="project" value="InterPro"/>
</dbReference>
<evidence type="ECO:0000256" key="8">
    <source>
        <dbReference type="RuleBase" id="RU361257"/>
    </source>
</evidence>
<dbReference type="InterPro" id="IPR012327">
    <property type="entry name" value="MeTrfase_D12"/>
</dbReference>
<dbReference type="EC" id="2.1.1.72" evidence="2 8"/>
<evidence type="ECO:0000256" key="5">
    <source>
        <dbReference type="ARBA" id="ARBA00022691"/>
    </source>
</evidence>
<dbReference type="InterPro" id="IPR029063">
    <property type="entry name" value="SAM-dependent_MTases_sf"/>
</dbReference>
<evidence type="ECO:0000256" key="3">
    <source>
        <dbReference type="ARBA" id="ARBA00022603"/>
    </source>
</evidence>
<sequence>MSLGQYKPIVKWAGGKSKVVKQLSQYLPLEFNNYHEPFVGSGALFFYLFPALKSRNAKAFLSDLVEELINLYKVVRDNVSMLINISKKHIYNEDYYYTIRQTDPSKLSDIERASRILYLNKTCFNGLYRVNSKGQFNVSFGCYENPRIVDEEALRNASIAFKCAELMAGDFQLVLDNARPGDFVYLDPPYVPLSATANFTGYTRGSFGKKEHERLREVFHELAARGCYIMLSNSNTDFVRKLYSGCNIKTISAARAINSDPTKRGKIKELVILSYPDECCSCYAEQNTTVL</sequence>
<dbReference type="RefSeq" id="WP_152947194.1">
    <property type="nucleotide sequence ID" value="NZ_WHYR01000028.1"/>
</dbReference>
<dbReference type="GO" id="GO:0032259">
    <property type="term" value="P:methylation"/>
    <property type="evidence" value="ECO:0007669"/>
    <property type="project" value="UniProtKB-KW"/>
</dbReference>
<dbReference type="GO" id="GO:1904047">
    <property type="term" value="F:S-adenosyl-L-methionine binding"/>
    <property type="evidence" value="ECO:0007669"/>
    <property type="project" value="TreeGrafter"/>
</dbReference>
<dbReference type="InterPro" id="IPR012263">
    <property type="entry name" value="M_m6A_EcoRV"/>
</dbReference>
<evidence type="ECO:0000256" key="2">
    <source>
        <dbReference type="ARBA" id="ARBA00011900"/>
    </source>
</evidence>
<feature type="binding site" evidence="7">
    <location>
        <position position="63"/>
    </location>
    <ligand>
        <name>S-adenosyl-L-methionine</name>
        <dbReference type="ChEBI" id="CHEBI:59789"/>
    </ligand>
</feature>
<name>A0A6N7IT75_9FIRM</name>
<comment type="similarity">
    <text evidence="1 8">Belongs to the N(4)/N(6)-methyltransferase family.</text>
</comment>
<evidence type="ECO:0000256" key="6">
    <source>
        <dbReference type="ARBA" id="ARBA00047942"/>
    </source>
</evidence>
<dbReference type="Gene3D" id="3.40.50.150">
    <property type="entry name" value="Vaccinia Virus protein VP39"/>
    <property type="match status" value="1"/>
</dbReference>
<proteinExistence type="inferred from homology"/>
<dbReference type="Proteomes" id="UP000441717">
    <property type="component" value="Unassembled WGS sequence"/>
</dbReference>
<reference evidence="9 10" key="1">
    <citation type="submission" date="2019-10" db="EMBL/GenBank/DDBJ databases">
        <title>Comparative genomics of sulfur disproportionating microorganisms.</title>
        <authorList>
            <person name="Ward L.M."/>
            <person name="Bertran E."/>
            <person name="Johnston D."/>
        </authorList>
    </citation>
    <scope>NUCLEOTIDE SEQUENCE [LARGE SCALE GENOMIC DNA]</scope>
    <source>
        <strain evidence="9 10">DSM 14055</strain>
    </source>
</reference>
<dbReference type="PRINTS" id="PR00505">
    <property type="entry name" value="D12N6MTFRASE"/>
</dbReference>
<feature type="binding site" evidence="7">
    <location>
        <position position="187"/>
    </location>
    <ligand>
        <name>S-adenosyl-L-methionine</name>
        <dbReference type="ChEBI" id="CHEBI:59789"/>
    </ligand>
</feature>
<dbReference type="PANTHER" id="PTHR30481">
    <property type="entry name" value="DNA ADENINE METHYLASE"/>
    <property type="match status" value="1"/>
</dbReference>
<dbReference type="PANTHER" id="PTHR30481:SF3">
    <property type="entry name" value="DNA ADENINE METHYLASE"/>
    <property type="match status" value="1"/>
</dbReference>
<dbReference type="PIRSF" id="PIRSF000398">
    <property type="entry name" value="M_m6A_EcoRV"/>
    <property type="match status" value="1"/>
</dbReference>
<dbReference type="GO" id="GO:0006298">
    <property type="term" value="P:mismatch repair"/>
    <property type="evidence" value="ECO:0007669"/>
    <property type="project" value="TreeGrafter"/>
</dbReference>
<evidence type="ECO:0000313" key="9">
    <source>
        <dbReference type="EMBL" id="MQL52763.1"/>
    </source>
</evidence>
<dbReference type="Pfam" id="PF02086">
    <property type="entry name" value="MethyltransfD12"/>
    <property type="match status" value="1"/>
</dbReference>
<comment type="catalytic activity">
    <reaction evidence="6 8">
        <text>a 2'-deoxyadenosine in DNA + S-adenosyl-L-methionine = an N(6)-methyl-2'-deoxyadenosine in DNA + S-adenosyl-L-homocysteine + H(+)</text>
        <dbReference type="Rhea" id="RHEA:15197"/>
        <dbReference type="Rhea" id="RHEA-COMP:12418"/>
        <dbReference type="Rhea" id="RHEA-COMP:12419"/>
        <dbReference type="ChEBI" id="CHEBI:15378"/>
        <dbReference type="ChEBI" id="CHEBI:57856"/>
        <dbReference type="ChEBI" id="CHEBI:59789"/>
        <dbReference type="ChEBI" id="CHEBI:90615"/>
        <dbReference type="ChEBI" id="CHEBI:90616"/>
        <dbReference type="EC" id="2.1.1.72"/>
    </reaction>
</comment>
<accession>A0A6N7IT75</accession>
<protein>
    <recommendedName>
        <fullName evidence="2 8">Site-specific DNA-methyltransferase (adenine-specific)</fullName>
        <ecNumber evidence="2 8">2.1.1.72</ecNumber>
    </recommendedName>
</protein>
<dbReference type="AlphaFoldDB" id="A0A6N7IT75"/>
<dbReference type="InterPro" id="IPR002052">
    <property type="entry name" value="DNA_methylase_N6_adenine_CS"/>
</dbReference>
<dbReference type="EMBL" id="WHYR01000028">
    <property type="protein sequence ID" value="MQL52763.1"/>
    <property type="molecule type" value="Genomic_DNA"/>
</dbReference>
<evidence type="ECO:0000256" key="1">
    <source>
        <dbReference type="ARBA" id="ARBA00006594"/>
    </source>
</evidence>
<dbReference type="InterPro" id="IPR023095">
    <property type="entry name" value="Ade_MeTrfase_dom_2"/>
</dbReference>
<dbReference type="OrthoDB" id="9805629at2"/>
<organism evidence="9 10">
    <name type="scientific">Desulfofundulus thermobenzoicus</name>
    <dbReference type="NCBI Taxonomy" id="29376"/>
    <lineage>
        <taxon>Bacteria</taxon>
        <taxon>Bacillati</taxon>
        <taxon>Bacillota</taxon>
        <taxon>Clostridia</taxon>
        <taxon>Eubacteriales</taxon>
        <taxon>Peptococcaceae</taxon>
        <taxon>Desulfofundulus</taxon>
    </lineage>
</organism>
<dbReference type="GO" id="GO:0043565">
    <property type="term" value="F:sequence-specific DNA binding"/>
    <property type="evidence" value="ECO:0007669"/>
    <property type="project" value="TreeGrafter"/>
</dbReference>
<keyword evidence="5 8" id="KW-0949">S-adenosyl-L-methionine</keyword>
<feature type="binding site" evidence="7">
    <location>
        <position position="16"/>
    </location>
    <ligand>
        <name>S-adenosyl-L-methionine</name>
        <dbReference type="ChEBI" id="CHEBI:59789"/>
    </ligand>
</feature>
<dbReference type="SUPFAM" id="SSF53335">
    <property type="entry name" value="S-adenosyl-L-methionine-dependent methyltransferases"/>
    <property type="match status" value="1"/>
</dbReference>
<evidence type="ECO:0000256" key="7">
    <source>
        <dbReference type="PIRSR" id="PIRSR000398-1"/>
    </source>
</evidence>
<keyword evidence="4 8" id="KW-0808">Transferase</keyword>
<gene>
    <name evidence="9" type="ORF">GFC01_10915</name>
</gene>
<dbReference type="NCBIfam" id="TIGR00571">
    <property type="entry name" value="dam"/>
    <property type="match status" value="1"/>
</dbReference>
<comment type="caution">
    <text evidence="9">The sequence shown here is derived from an EMBL/GenBank/DDBJ whole genome shotgun (WGS) entry which is preliminary data.</text>
</comment>
<evidence type="ECO:0000313" key="10">
    <source>
        <dbReference type="Proteomes" id="UP000441717"/>
    </source>
</evidence>
<dbReference type="PROSITE" id="PS00092">
    <property type="entry name" value="N6_MTASE"/>
    <property type="match status" value="1"/>
</dbReference>
<evidence type="ECO:0000256" key="4">
    <source>
        <dbReference type="ARBA" id="ARBA00022679"/>
    </source>
</evidence>
<dbReference type="GO" id="GO:0009007">
    <property type="term" value="F:site-specific DNA-methyltransferase (adenine-specific) activity"/>
    <property type="evidence" value="ECO:0007669"/>
    <property type="project" value="UniProtKB-UniRule"/>
</dbReference>
<keyword evidence="3 8" id="KW-0489">Methyltransferase</keyword>
<feature type="binding site" evidence="7">
    <location>
        <position position="12"/>
    </location>
    <ligand>
        <name>S-adenosyl-L-methionine</name>
        <dbReference type="ChEBI" id="CHEBI:59789"/>
    </ligand>
</feature>